<feature type="transmembrane region" description="Helical" evidence="1">
    <location>
        <begin position="176"/>
        <end position="196"/>
    </location>
</feature>
<dbReference type="Proteomes" id="UP000297248">
    <property type="component" value="Unassembled WGS sequence"/>
</dbReference>
<organism evidence="3 4">
    <name type="scientific">Mucilaginibacter phyllosphaerae</name>
    <dbReference type="NCBI Taxonomy" id="1812349"/>
    <lineage>
        <taxon>Bacteria</taxon>
        <taxon>Pseudomonadati</taxon>
        <taxon>Bacteroidota</taxon>
        <taxon>Sphingobacteriia</taxon>
        <taxon>Sphingobacteriales</taxon>
        <taxon>Sphingobacteriaceae</taxon>
        <taxon>Mucilaginibacter</taxon>
    </lineage>
</organism>
<sequence length="321" mass="37852">MQKHHTKPQHPVTKTEHHCPSCNTAFNGRYCFNCGEKAFHESDFTIKKFLAHTLDMFTHLDGKFLRSLKYLFAKPGFLTHENMRGARVKYAKPVQLFLLANVLFFIILHFAPTTDYTPGLGDEHYNHLSDYPLLKKLAPVDTAVVQYIGKVTDEKFEKTHLSPQELEDHFLINSRIYSKSFLLLLVPLFGGIVYLFNVRKFKYFSFSLIFAAHFLAYQLITYSVSSLFIYKFKIPIWRPFTYLFFETPIAPVSQFLFSDPFLFVNMLLWIPYLFIAFRRLFPEEIKAVTLVKTYFIAQIFFFLTFGFYKKLLILLTLWLMH</sequence>
<name>A0A4Y8AJS3_9SPHI</name>
<dbReference type="EMBL" id="SNQG01000001">
    <property type="protein sequence ID" value="TEW69264.1"/>
    <property type="molecule type" value="Genomic_DNA"/>
</dbReference>
<evidence type="ECO:0000313" key="4">
    <source>
        <dbReference type="Proteomes" id="UP000297248"/>
    </source>
</evidence>
<feature type="transmembrane region" description="Helical" evidence="1">
    <location>
        <begin position="93"/>
        <end position="111"/>
    </location>
</feature>
<feature type="transmembrane region" description="Helical" evidence="1">
    <location>
        <begin position="208"/>
        <end position="230"/>
    </location>
</feature>
<evidence type="ECO:0000313" key="3">
    <source>
        <dbReference type="EMBL" id="TEW69264.1"/>
    </source>
</evidence>
<accession>A0A4Y8AJS3</accession>
<dbReference type="Proteomes" id="UP000583101">
    <property type="component" value="Unassembled WGS sequence"/>
</dbReference>
<dbReference type="InterPro" id="IPR022134">
    <property type="entry name" value="DUF3667"/>
</dbReference>
<dbReference type="Pfam" id="PF12412">
    <property type="entry name" value="DUF3667"/>
    <property type="match status" value="1"/>
</dbReference>
<gene>
    <name evidence="3" type="ORF">E2R65_03615</name>
    <name evidence="2" type="ORF">GGR35_000266</name>
</gene>
<evidence type="ECO:0000313" key="5">
    <source>
        <dbReference type="Proteomes" id="UP000583101"/>
    </source>
</evidence>
<evidence type="ECO:0000256" key="1">
    <source>
        <dbReference type="SAM" id="Phobius"/>
    </source>
</evidence>
<dbReference type="EMBL" id="JACIEG010000001">
    <property type="protein sequence ID" value="MBB3967680.1"/>
    <property type="molecule type" value="Genomic_DNA"/>
</dbReference>
<keyword evidence="1" id="KW-1133">Transmembrane helix</keyword>
<dbReference type="RefSeq" id="WP_134335099.1">
    <property type="nucleotide sequence ID" value="NZ_BMCZ01000001.1"/>
</dbReference>
<dbReference type="AlphaFoldDB" id="A0A4Y8AJS3"/>
<reference evidence="3" key="2">
    <citation type="submission" date="2019-03" db="EMBL/GenBank/DDBJ databases">
        <authorList>
            <person name="Yan Y.-Q."/>
            <person name="Du Z.-J."/>
        </authorList>
    </citation>
    <scope>NUCLEOTIDE SEQUENCE</scope>
    <source>
        <strain evidence="3">PP-F2FG21</strain>
    </source>
</reference>
<reference evidence="3 4" key="1">
    <citation type="journal article" date="2016" name="Int. J. Syst. Evol. Microbiol.">
        <title>Proposal of Mucilaginibacter phyllosphaerae sp. nov. isolated from the phyllosphere of Galium album.</title>
        <authorList>
            <person name="Aydogan E.L."/>
            <person name="Busse H.J."/>
            <person name="Moser G."/>
            <person name="Muller C."/>
            <person name="Kampfer P."/>
            <person name="Glaeser S.P."/>
        </authorList>
    </citation>
    <scope>NUCLEOTIDE SEQUENCE [LARGE SCALE GENOMIC DNA]</scope>
    <source>
        <strain evidence="3 4">PP-F2FG21</strain>
    </source>
</reference>
<protein>
    <submittedName>
        <fullName evidence="3">DUF3667 domain-containing protein</fullName>
    </submittedName>
</protein>
<comment type="caution">
    <text evidence="3">The sequence shown here is derived from an EMBL/GenBank/DDBJ whole genome shotgun (WGS) entry which is preliminary data.</text>
</comment>
<evidence type="ECO:0000313" key="2">
    <source>
        <dbReference type="EMBL" id="MBB3967680.1"/>
    </source>
</evidence>
<feature type="transmembrane region" description="Helical" evidence="1">
    <location>
        <begin position="293"/>
        <end position="320"/>
    </location>
</feature>
<proteinExistence type="predicted"/>
<reference evidence="2 5" key="3">
    <citation type="submission" date="2020-08" db="EMBL/GenBank/DDBJ databases">
        <title>Genomic Encyclopedia of Type Strains, Phase IV (KMG-IV): sequencing the most valuable type-strain genomes for metagenomic binning, comparative biology and taxonomic classification.</title>
        <authorList>
            <person name="Goeker M."/>
        </authorList>
    </citation>
    <scope>NUCLEOTIDE SEQUENCE [LARGE SCALE GENOMIC DNA]</scope>
    <source>
        <strain evidence="2 5">DSM 100995</strain>
    </source>
</reference>
<keyword evidence="5" id="KW-1185">Reference proteome</keyword>
<keyword evidence="1" id="KW-0472">Membrane</keyword>
<feature type="transmembrane region" description="Helical" evidence="1">
    <location>
        <begin position="261"/>
        <end position="281"/>
    </location>
</feature>
<dbReference type="OrthoDB" id="7446256at2"/>
<keyword evidence="1" id="KW-0812">Transmembrane</keyword>